<keyword evidence="7 14" id="KW-0479">Metal-binding</keyword>
<keyword evidence="12 15" id="KW-0503">Monooxygenase</keyword>
<evidence type="ECO:0000256" key="16">
    <source>
        <dbReference type="SAM" id="SignalP"/>
    </source>
</evidence>
<proteinExistence type="inferred from homology"/>
<organism evidence="17 18">
    <name type="scientific">Orchesella cincta</name>
    <name type="common">Springtail</name>
    <name type="synonym">Podura cincta</name>
    <dbReference type="NCBI Taxonomy" id="48709"/>
    <lineage>
        <taxon>Eukaryota</taxon>
        <taxon>Metazoa</taxon>
        <taxon>Ecdysozoa</taxon>
        <taxon>Arthropoda</taxon>
        <taxon>Hexapoda</taxon>
        <taxon>Collembola</taxon>
        <taxon>Entomobryomorpha</taxon>
        <taxon>Entomobryoidea</taxon>
        <taxon>Orchesellidae</taxon>
        <taxon>Orchesellinae</taxon>
        <taxon>Orchesella</taxon>
    </lineage>
</organism>
<feature type="chain" id="PRO_5008903577" evidence="16">
    <location>
        <begin position="23"/>
        <end position="463"/>
    </location>
</feature>
<dbReference type="GO" id="GO:0008395">
    <property type="term" value="F:steroid hydroxylase activity"/>
    <property type="evidence" value="ECO:0007669"/>
    <property type="project" value="TreeGrafter"/>
</dbReference>
<dbReference type="GO" id="GO:0006082">
    <property type="term" value="P:organic acid metabolic process"/>
    <property type="evidence" value="ECO:0007669"/>
    <property type="project" value="TreeGrafter"/>
</dbReference>
<comment type="similarity">
    <text evidence="5 15">Belongs to the cytochrome P450 family.</text>
</comment>
<evidence type="ECO:0000256" key="11">
    <source>
        <dbReference type="ARBA" id="ARBA00023004"/>
    </source>
</evidence>
<reference evidence="17 18" key="1">
    <citation type="journal article" date="2016" name="Genome Biol. Evol.">
        <title>Gene Family Evolution Reflects Adaptation to Soil Environmental Stressors in the Genome of the Collembolan Orchesella cincta.</title>
        <authorList>
            <person name="Faddeeva-Vakhrusheva A."/>
            <person name="Derks M.F."/>
            <person name="Anvar S.Y."/>
            <person name="Agamennone V."/>
            <person name="Suring W."/>
            <person name="Smit S."/>
            <person name="van Straalen N.M."/>
            <person name="Roelofs D."/>
        </authorList>
    </citation>
    <scope>NUCLEOTIDE SEQUENCE [LARGE SCALE GENOMIC DNA]</scope>
    <source>
        <tissue evidence="17">Mixed pool</tissue>
    </source>
</reference>
<dbReference type="FunFam" id="1.10.630.10:FF:000238">
    <property type="entry name" value="Cytochrome P450 2A6"/>
    <property type="match status" value="1"/>
</dbReference>
<protein>
    <submittedName>
        <fullName evidence="17">Farnesoate epoxidase</fullName>
    </submittedName>
</protein>
<dbReference type="Pfam" id="PF00067">
    <property type="entry name" value="p450"/>
    <property type="match status" value="1"/>
</dbReference>
<dbReference type="InterPro" id="IPR036396">
    <property type="entry name" value="Cyt_P450_sf"/>
</dbReference>
<dbReference type="PANTHER" id="PTHR24300">
    <property type="entry name" value="CYTOCHROME P450 508A4-RELATED"/>
    <property type="match status" value="1"/>
</dbReference>
<keyword evidence="18" id="KW-1185">Reference proteome</keyword>
<evidence type="ECO:0000256" key="2">
    <source>
        <dbReference type="ARBA" id="ARBA00003690"/>
    </source>
</evidence>
<dbReference type="InterPro" id="IPR017972">
    <property type="entry name" value="Cyt_P450_CS"/>
</dbReference>
<evidence type="ECO:0000256" key="13">
    <source>
        <dbReference type="ARBA" id="ARBA00023136"/>
    </source>
</evidence>
<sequence length="463" mass="53280">MILVVNILILVIFLLVWWFVQDKRSYKNYPPGPPRMPILGNILQIASQSSFPSVAFLNLSKKYGDVMFLKMGMVEAVTFNSPDSVHEILHHEKAIDRTRTMLPLIQARMYGKNLGLIFSSGESWQKLRHFTIRTLKDFGFGKAASMDVVVLEEMDKFVGYLETKMQRDGVVEVDGLFNLTLVNMLWRLVTGINYSMNDKKIQKLLKLSNDMIKNTKFSFDASATFPFLWHLFPSWSGKNLQMMNITALQEYCRETLEYHRRNCDYKNHPESYVDVFLQKIDETRKNPESEFTDDQLVLCLLDLFQAGAETSSQTLSFSMLYMLIHQDIQGKVQKEIDEVVGKGEVITLDMKSRLPYTQAAVLECLRKSMVAPFPAARQATDDFYFRDYFIKKGTIIMPNLECVHLDRGIWGDPHNFRPERFLNKDMSIDTKLAGKMLLFGGGKRVCLAQSLAETTIFLVLQIS</sequence>
<comment type="function">
    <text evidence="2">May be involved in the metabolism of insect hormones and in the breakdown of synthetic insecticides.</text>
</comment>
<dbReference type="Gene3D" id="1.10.630.10">
    <property type="entry name" value="Cytochrome P450"/>
    <property type="match status" value="1"/>
</dbReference>
<evidence type="ECO:0000256" key="9">
    <source>
        <dbReference type="ARBA" id="ARBA00022848"/>
    </source>
</evidence>
<evidence type="ECO:0000256" key="7">
    <source>
        <dbReference type="ARBA" id="ARBA00022723"/>
    </source>
</evidence>
<evidence type="ECO:0000256" key="1">
    <source>
        <dbReference type="ARBA" id="ARBA00001971"/>
    </source>
</evidence>
<keyword evidence="10 15" id="KW-0560">Oxidoreductase</keyword>
<keyword evidence="16" id="KW-0732">Signal</keyword>
<dbReference type="PRINTS" id="PR00463">
    <property type="entry name" value="EP450I"/>
</dbReference>
<keyword evidence="9" id="KW-0492">Microsome</keyword>
<evidence type="ECO:0000256" key="15">
    <source>
        <dbReference type="RuleBase" id="RU000461"/>
    </source>
</evidence>
<comment type="caution">
    <text evidence="17">The sequence shown here is derived from an EMBL/GenBank/DDBJ whole genome shotgun (WGS) entry which is preliminary data.</text>
</comment>
<comment type="cofactor">
    <cofactor evidence="1 14">
        <name>heme</name>
        <dbReference type="ChEBI" id="CHEBI:30413"/>
    </cofactor>
</comment>
<evidence type="ECO:0000313" key="17">
    <source>
        <dbReference type="EMBL" id="ODM88924.1"/>
    </source>
</evidence>
<keyword evidence="6 14" id="KW-0349">Heme</keyword>
<evidence type="ECO:0000256" key="8">
    <source>
        <dbReference type="ARBA" id="ARBA00022824"/>
    </source>
</evidence>
<dbReference type="GO" id="GO:0006805">
    <property type="term" value="P:xenobiotic metabolic process"/>
    <property type="evidence" value="ECO:0007669"/>
    <property type="project" value="TreeGrafter"/>
</dbReference>
<dbReference type="AlphaFoldDB" id="A0A1D2M7M8"/>
<dbReference type="GO" id="GO:0005789">
    <property type="term" value="C:endoplasmic reticulum membrane"/>
    <property type="evidence" value="ECO:0007669"/>
    <property type="project" value="UniProtKB-SubCell"/>
</dbReference>
<dbReference type="OMA" id="LLWFMNA"/>
<keyword evidence="11 14" id="KW-0408">Iron</keyword>
<dbReference type="GO" id="GO:0020037">
    <property type="term" value="F:heme binding"/>
    <property type="evidence" value="ECO:0007669"/>
    <property type="project" value="InterPro"/>
</dbReference>
<dbReference type="InterPro" id="IPR050182">
    <property type="entry name" value="Cytochrome_P450_fam2"/>
</dbReference>
<dbReference type="InterPro" id="IPR001128">
    <property type="entry name" value="Cyt_P450"/>
</dbReference>
<evidence type="ECO:0000256" key="3">
    <source>
        <dbReference type="ARBA" id="ARBA00004174"/>
    </source>
</evidence>
<evidence type="ECO:0000256" key="6">
    <source>
        <dbReference type="ARBA" id="ARBA00022617"/>
    </source>
</evidence>
<comment type="subcellular location">
    <subcellularLocation>
        <location evidence="4">Endoplasmic reticulum membrane</location>
        <topology evidence="4">Peripheral membrane protein</topology>
    </subcellularLocation>
    <subcellularLocation>
        <location evidence="3">Microsome membrane</location>
        <topology evidence="3">Peripheral membrane protein</topology>
    </subcellularLocation>
</comment>
<name>A0A1D2M7M8_ORCCI</name>
<keyword evidence="13" id="KW-0472">Membrane</keyword>
<dbReference type="Proteomes" id="UP000094527">
    <property type="component" value="Unassembled WGS sequence"/>
</dbReference>
<evidence type="ECO:0000256" key="5">
    <source>
        <dbReference type="ARBA" id="ARBA00010617"/>
    </source>
</evidence>
<evidence type="ECO:0000313" key="18">
    <source>
        <dbReference type="Proteomes" id="UP000094527"/>
    </source>
</evidence>
<dbReference type="SUPFAM" id="SSF48264">
    <property type="entry name" value="Cytochrome P450"/>
    <property type="match status" value="1"/>
</dbReference>
<dbReference type="STRING" id="48709.A0A1D2M7M8"/>
<dbReference type="GO" id="GO:0005506">
    <property type="term" value="F:iron ion binding"/>
    <property type="evidence" value="ECO:0007669"/>
    <property type="project" value="InterPro"/>
</dbReference>
<gene>
    <name evidence="17" type="ORF">Ocin01_17757</name>
</gene>
<keyword evidence="8" id="KW-0256">Endoplasmic reticulum</keyword>
<dbReference type="GO" id="GO:0016712">
    <property type="term" value="F:oxidoreductase activity, acting on paired donors, with incorporation or reduction of molecular oxygen, reduced flavin or flavoprotein as one donor, and incorporation of one atom of oxygen"/>
    <property type="evidence" value="ECO:0007669"/>
    <property type="project" value="TreeGrafter"/>
</dbReference>
<evidence type="ECO:0000256" key="10">
    <source>
        <dbReference type="ARBA" id="ARBA00023002"/>
    </source>
</evidence>
<feature type="binding site" description="axial binding residue" evidence="14">
    <location>
        <position position="446"/>
    </location>
    <ligand>
        <name>heme</name>
        <dbReference type="ChEBI" id="CHEBI:30413"/>
    </ligand>
    <ligandPart>
        <name>Fe</name>
        <dbReference type="ChEBI" id="CHEBI:18248"/>
    </ligandPart>
</feature>
<evidence type="ECO:0000256" key="12">
    <source>
        <dbReference type="ARBA" id="ARBA00023033"/>
    </source>
</evidence>
<dbReference type="PROSITE" id="PS00086">
    <property type="entry name" value="CYTOCHROME_P450"/>
    <property type="match status" value="1"/>
</dbReference>
<evidence type="ECO:0000256" key="4">
    <source>
        <dbReference type="ARBA" id="ARBA00004406"/>
    </source>
</evidence>
<dbReference type="EMBL" id="LJIJ01003057">
    <property type="protein sequence ID" value="ODM88924.1"/>
    <property type="molecule type" value="Genomic_DNA"/>
</dbReference>
<evidence type="ECO:0000256" key="14">
    <source>
        <dbReference type="PIRSR" id="PIRSR602401-1"/>
    </source>
</evidence>
<dbReference type="InterPro" id="IPR002401">
    <property type="entry name" value="Cyt_P450_E_grp-I"/>
</dbReference>
<accession>A0A1D2M7M8</accession>
<dbReference type="OrthoDB" id="3934656at2759"/>
<feature type="signal peptide" evidence="16">
    <location>
        <begin position="1"/>
        <end position="22"/>
    </location>
</feature>
<dbReference type="PANTHER" id="PTHR24300:SF376">
    <property type="entry name" value="CYTOCHROME P450 15A1"/>
    <property type="match status" value="1"/>
</dbReference>
<dbReference type="PRINTS" id="PR00385">
    <property type="entry name" value="P450"/>
</dbReference>